<evidence type="ECO:0000256" key="1">
    <source>
        <dbReference type="ARBA" id="ARBA00004651"/>
    </source>
</evidence>
<feature type="domain" description="CN hydrolase" evidence="9">
    <location>
        <begin position="204"/>
        <end position="447"/>
    </location>
</feature>
<dbReference type="NCBIfam" id="TIGR00546">
    <property type="entry name" value="lnt"/>
    <property type="match status" value="1"/>
</dbReference>
<evidence type="ECO:0000313" key="11">
    <source>
        <dbReference type="Proteomes" id="UP000515570"/>
    </source>
</evidence>
<dbReference type="EMBL" id="CP059833">
    <property type="protein sequence ID" value="QMV85271.1"/>
    <property type="molecule type" value="Genomic_DNA"/>
</dbReference>
<keyword evidence="2 8" id="KW-1003">Cell membrane</keyword>
<dbReference type="InterPro" id="IPR004563">
    <property type="entry name" value="Apolipo_AcylTrfase"/>
</dbReference>
<keyword evidence="4 8" id="KW-0812">Transmembrane</keyword>
<keyword evidence="5 8" id="KW-1133">Transmembrane helix</keyword>
<dbReference type="Pfam" id="PF20154">
    <property type="entry name" value="LNT_N"/>
    <property type="match status" value="1"/>
</dbReference>
<comment type="pathway">
    <text evidence="8">Protein modification; lipoprotein biosynthesis (N-acyl transfer).</text>
</comment>
<keyword evidence="6 8" id="KW-0472">Membrane</keyword>
<accession>A0A7G5FF80</accession>
<organism evidence="10 11">
    <name type="scientific">Corynebacterium hindlerae</name>
    <dbReference type="NCBI Taxonomy" id="699041"/>
    <lineage>
        <taxon>Bacteria</taxon>
        <taxon>Bacillati</taxon>
        <taxon>Actinomycetota</taxon>
        <taxon>Actinomycetes</taxon>
        <taxon>Mycobacteriales</taxon>
        <taxon>Corynebacteriaceae</taxon>
        <taxon>Corynebacterium</taxon>
    </lineage>
</organism>
<keyword evidence="7 8" id="KW-0012">Acyltransferase</keyword>
<dbReference type="GO" id="GO:0016410">
    <property type="term" value="F:N-acyltransferase activity"/>
    <property type="evidence" value="ECO:0007669"/>
    <property type="project" value="UniProtKB-UniRule"/>
</dbReference>
<evidence type="ECO:0000256" key="5">
    <source>
        <dbReference type="ARBA" id="ARBA00022989"/>
    </source>
</evidence>
<protein>
    <recommendedName>
        <fullName evidence="8">Apolipoprotein N-acyltransferase</fullName>
        <shortName evidence="8">ALP N-acyltransferase</shortName>
        <ecNumber evidence="8">2.3.1.269</ecNumber>
    </recommendedName>
</protein>
<dbReference type="HAMAP" id="MF_01148">
    <property type="entry name" value="Lnt"/>
    <property type="match status" value="1"/>
</dbReference>
<evidence type="ECO:0000256" key="4">
    <source>
        <dbReference type="ARBA" id="ARBA00022692"/>
    </source>
</evidence>
<dbReference type="RefSeq" id="WP_182386093.1">
    <property type="nucleotide sequence ID" value="NZ_CP059833.1"/>
</dbReference>
<dbReference type="GO" id="GO:0005886">
    <property type="term" value="C:plasma membrane"/>
    <property type="evidence" value="ECO:0007669"/>
    <property type="project" value="UniProtKB-SubCell"/>
</dbReference>
<dbReference type="Proteomes" id="UP000515570">
    <property type="component" value="Chromosome"/>
</dbReference>
<comment type="function">
    <text evidence="8">Catalyzes the phospholipid dependent N-acylation of the N-terminal cysteine of apolipoprotein, the last step in lipoprotein maturation.</text>
</comment>
<keyword evidence="3 8" id="KW-0808">Transferase</keyword>
<dbReference type="EC" id="2.3.1.269" evidence="8"/>
<dbReference type="CDD" id="cd07571">
    <property type="entry name" value="ALP_N-acyl_transferase"/>
    <property type="match status" value="1"/>
</dbReference>
<name>A0A7G5FF80_9CORY</name>
<gene>
    <name evidence="8 10" type="primary">lnt</name>
    <name evidence="10" type="ORF">HW450_00445</name>
</gene>
<dbReference type="InterPro" id="IPR003010">
    <property type="entry name" value="C-N_Hydrolase"/>
</dbReference>
<dbReference type="Gene3D" id="3.60.110.10">
    <property type="entry name" value="Carbon-nitrogen hydrolase"/>
    <property type="match status" value="1"/>
</dbReference>
<proteinExistence type="inferred from homology"/>
<dbReference type="GO" id="GO:0042158">
    <property type="term" value="P:lipoprotein biosynthetic process"/>
    <property type="evidence" value="ECO:0007669"/>
    <property type="project" value="UniProtKB-UniRule"/>
</dbReference>
<evidence type="ECO:0000256" key="6">
    <source>
        <dbReference type="ARBA" id="ARBA00023136"/>
    </source>
</evidence>
<feature type="transmembrane region" description="Helical" evidence="8">
    <location>
        <begin position="26"/>
        <end position="44"/>
    </location>
</feature>
<feature type="transmembrane region" description="Helical" evidence="8">
    <location>
        <begin position="457"/>
        <end position="479"/>
    </location>
</feature>
<comment type="subcellular location">
    <subcellularLocation>
        <location evidence="1 8">Cell membrane</location>
        <topology evidence="1 8">Multi-pass membrane protein</topology>
    </subcellularLocation>
</comment>
<dbReference type="UniPathway" id="UPA00666"/>
<dbReference type="AlphaFoldDB" id="A0A7G5FF80"/>
<sequence>MRLLARLVLAGIGGYASYASFVPLGWWWAGILGLAALAVALMPWGDDQPRKRSGALIGLTYGLALYVPLLPWIGEFVGAVPWLALAVTESLYFVVFGFLAVPIARWKHWGPLAFALWFVAMEFVRSNWPFGGFAWGRLGWGQIEGPVAQWASIGGPALVTFVAVFVGALLASRRLIPAIGAFLLVCSGMAIPLVQPAGAPTGEIKIAAIQGNVPRLGLDFNAQRRAVLANHARVTEELEEPVDLVIWPENSSDVNPFSDDKARQLITGAVAKVNAPTLVGTITVDEVGPRNTMVVFNPDGTTGEYHYKKFLQPFGEYMPYRDFFRRFSSFVDMAGNFQPGDGDGVVTMKDVKVGIATCYEVAFDAAARTAVDKGAQILATPTNNATFGFTNMTYQQMAMSRMRAIETDRAVVIAATSGSSALILPDGSVIEKTAIFQPATLVDTLPLKDSRTIAVRYGHFMELIMVGLGLAAAVLSLMVSRRHR</sequence>
<comment type="catalytic activity">
    <reaction evidence="8">
        <text>N-terminal S-1,2-diacyl-sn-glyceryl-L-cysteinyl-[lipoprotein] + a glycerophospholipid = N-acyl-S-1,2-diacyl-sn-glyceryl-L-cysteinyl-[lipoprotein] + a 2-acyl-sn-glycero-3-phospholipid + H(+)</text>
        <dbReference type="Rhea" id="RHEA:48228"/>
        <dbReference type="Rhea" id="RHEA-COMP:14681"/>
        <dbReference type="Rhea" id="RHEA-COMP:14684"/>
        <dbReference type="ChEBI" id="CHEBI:15378"/>
        <dbReference type="ChEBI" id="CHEBI:136912"/>
        <dbReference type="ChEBI" id="CHEBI:140656"/>
        <dbReference type="ChEBI" id="CHEBI:140657"/>
        <dbReference type="ChEBI" id="CHEBI:140660"/>
        <dbReference type="EC" id="2.3.1.269"/>
    </reaction>
</comment>
<dbReference type="SUPFAM" id="SSF56317">
    <property type="entry name" value="Carbon-nitrogen hydrolase"/>
    <property type="match status" value="1"/>
</dbReference>
<feature type="transmembrane region" description="Helical" evidence="8">
    <location>
        <begin position="148"/>
        <end position="170"/>
    </location>
</feature>
<evidence type="ECO:0000256" key="8">
    <source>
        <dbReference type="HAMAP-Rule" id="MF_01148"/>
    </source>
</evidence>
<dbReference type="InterPro" id="IPR036526">
    <property type="entry name" value="C-N_Hydrolase_sf"/>
</dbReference>
<keyword evidence="10" id="KW-0449">Lipoprotein</keyword>
<evidence type="ECO:0000256" key="3">
    <source>
        <dbReference type="ARBA" id="ARBA00022679"/>
    </source>
</evidence>
<evidence type="ECO:0000313" key="10">
    <source>
        <dbReference type="EMBL" id="QMV85271.1"/>
    </source>
</evidence>
<feature type="transmembrane region" description="Helical" evidence="8">
    <location>
        <begin position="175"/>
        <end position="194"/>
    </location>
</feature>
<dbReference type="PROSITE" id="PS50263">
    <property type="entry name" value="CN_HYDROLASE"/>
    <property type="match status" value="1"/>
</dbReference>
<dbReference type="PANTHER" id="PTHR38686:SF1">
    <property type="entry name" value="APOLIPOPROTEIN N-ACYLTRANSFERASE"/>
    <property type="match status" value="1"/>
</dbReference>
<feature type="transmembrane region" description="Helical" evidence="8">
    <location>
        <begin position="108"/>
        <end position="128"/>
    </location>
</feature>
<dbReference type="Pfam" id="PF00795">
    <property type="entry name" value="CN_hydrolase"/>
    <property type="match status" value="1"/>
</dbReference>
<comment type="similarity">
    <text evidence="8">Belongs to the CN hydrolase family. Apolipoprotein N-acyltransferase subfamily.</text>
</comment>
<evidence type="ECO:0000256" key="2">
    <source>
        <dbReference type="ARBA" id="ARBA00022475"/>
    </source>
</evidence>
<dbReference type="PANTHER" id="PTHR38686">
    <property type="entry name" value="APOLIPOPROTEIN N-ACYLTRANSFERASE"/>
    <property type="match status" value="1"/>
</dbReference>
<evidence type="ECO:0000256" key="7">
    <source>
        <dbReference type="ARBA" id="ARBA00023315"/>
    </source>
</evidence>
<dbReference type="InterPro" id="IPR045378">
    <property type="entry name" value="LNT_N"/>
</dbReference>
<reference evidence="10 11" key="1">
    <citation type="submission" date="2020-07" db="EMBL/GenBank/DDBJ databases">
        <title>non toxigenic Corynebacterium sp. nov from a clinical source.</title>
        <authorList>
            <person name="Bernier A.-M."/>
            <person name="Bernard K."/>
        </authorList>
    </citation>
    <scope>NUCLEOTIDE SEQUENCE [LARGE SCALE GENOMIC DNA]</scope>
    <source>
        <strain evidence="11">NML 93-0612</strain>
    </source>
</reference>
<feature type="transmembrane region" description="Helical" evidence="8">
    <location>
        <begin position="56"/>
        <end position="73"/>
    </location>
</feature>
<feature type="transmembrane region" description="Helical" evidence="8">
    <location>
        <begin position="79"/>
        <end position="101"/>
    </location>
</feature>
<keyword evidence="11" id="KW-1185">Reference proteome</keyword>
<evidence type="ECO:0000259" key="9">
    <source>
        <dbReference type="PROSITE" id="PS50263"/>
    </source>
</evidence>